<evidence type="ECO:0000256" key="3">
    <source>
        <dbReference type="ARBA" id="ARBA00022691"/>
    </source>
</evidence>
<evidence type="ECO:0000313" key="7">
    <source>
        <dbReference type="EMBL" id="RZC68275.1"/>
    </source>
</evidence>
<dbReference type="Pfam" id="PF01189">
    <property type="entry name" value="Methyltr_RsmB-F"/>
    <property type="match status" value="1"/>
</dbReference>
<dbReference type="InterPro" id="IPR029063">
    <property type="entry name" value="SAM-dependent_MTases_sf"/>
</dbReference>
<dbReference type="GO" id="GO:0001510">
    <property type="term" value="P:RNA methylation"/>
    <property type="evidence" value="ECO:0007669"/>
    <property type="project" value="InterPro"/>
</dbReference>
<proteinExistence type="inferred from homology"/>
<dbReference type="InterPro" id="IPR023267">
    <property type="entry name" value="RCMT"/>
</dbReference>
<evidence type="ECO:0000259" key="6">
    <source>
        <dbReference type="PROSITE" id="PS51686"/>
    </source>
</evidence>
<dbReference type="EMBL" id="CM010721">
    <property type="protein sequence ID" value="RZC68275.1"/>
    <property type="molecule type" value="Genomic_DNA"/>
</dbReference>
<dbReference type="SUPFAM" id="SSF53335">
    <property type="entry name" value="S-adenosyl-L-methionine-dependent methyltransferases"/>
    <property type="match status" value="1"/>
</dbReference>
<keyword evidence="3 5" id="KW-0949">S-adenosyl-L-methionine</keyword>
<protein>
    <recommendedName>
        <fullName evidence="6">SAM-dependent MTase RsmB/NOP-type domain-containing protein</fullName>
    </recommendedName>
</protein>
<evidence type="ECO:0000256" key="1">
    <source>
        <dbReference type="ARBA" id="ARBA00022603"/>
    </source>
</evidence>
<sequence length="70" mass="7533">MGVLEGEIFLQNLPSIVNAHALDSQPGDRVMDMCAAPGGKSTALAILMRDEGEIVVADRSHNKIYIPLLE</sequence>
<comment type="caution">
    <text evidence="5">Lacks conserved residue(s) required for the propagation of feature annotation.</text>
</comment>
<dbReference type="STRING" id="3469.A0A4Y7K8F4"/>
<keyword evidence="8" id="KW-1185">Reference proteome</keyword>
<dbReference type="GO" id="GO:0003723">
    <property type="term" value="F:RNA binding"/>
    <property type="evidence" value="ECO:0007669"/>
    <property type="project" value="UniProtKB-UniRule"/>
</dbReference>
<dbReference type="PANTHER" id="PTHR22807:SF34">
    <property type="entry name" value="TRNA (CYTOSINE(72)-C(5))-METHYLTRANSFERASE NSUN6"/>
    <property type="match status" value="1"/>
</dbReference>
<feature type="domain" description="SAM-dependent MTase RsmB/NOP-type" evidence="6">
    <location>
        <begin position="1"/>
        <end position="70"/>
    </location>
</feature>
<organism evidence="7 8">
    <name type="scientific">Papaver somniferum</name>
    <name type="common">Opium poppy</name>
    <dbReference type="NCBI Taxonomy" id="3469"/>
    <lineage>
        <taxon>Eukaryota</taxon>
        <taxon>Viridiplantae</taxon>
        <taxon>Streptophyta</taxon>
        <taxon>Embryophyta</taxon>
        <taxon>Tracheophyta</taxon>
        <taxon>Spermatophyta</taxon>
        <taxon>Magnoliopsida</taxon>
        <taxon>Ranunculales</taxon>
        <taxon>Papaveraceae</taxon>
        <taxon>Papaveroideae</taxon>
        <taxon>Papaver</taxon>
    </lineage>
</organism>
<evidence type="ECO:0000313" key="8">
    <source>
        <dbReference type="Proteomes" id="UP000316621"/>
    </source>
</evidence>
<keyword evidence="4 5" id="KW-0694">RNA-binding</keyword>
<evidence type="ECO:0000256" key="2">
    <source>
        <dbReference type="ARBA" id="ARBA00022679"/>
    </source>
</evidence>
<dbReference type="InterPro" id="IPR001678">
    <property type="entry name" value="MeTrfase_RsmB-F_NOP2_dom"/>
</dbReference>
<dbReference type="Proteomes" id="UP000316621">
    <property type="component" value="Chromosome 7"/>
</dbReference>
<name>A0A4Y7K8F4_PAPSO</name>
<dbReference type="GO" id="GO:0008173">
    <property type="term" value="F:RNA methyltransferase activity"/>
    <property type="evidence" value="ECO:0007669"/>
    <property type="project" value="InterPro"/>
</dbReference>
<reference evidence="7 8" key="1">
    <citation type="journal article" date="2018" name="Science">
        <title>The opium poppy genome and morphinan production.</title>
        <authorList>
            <person name="Guo L."/>
            <person name="Winzer T."/>
            <person name="Yang X."/>
            <person name="Li Y."/>
            <person name="Ning Z."/>
            <person name="He Z."/>
            <person name="Teodor R."/>
            <person name="Lu Y."/>
            <person name="Bowser T.A."/>
            <person name="Graham I.A."/>
            <person name="Ye K."/>
        </authorList>
    </citation>
    <scope>NUCLEOTIDE SEQUENCE [LARGE SCALE GENOMIC DNA]</scope>
    <source>
        <strain evidence="8">cv. HN1</strain>
        <tissue evidence="7">Leaves</tissue>
    </source>
</reference>
<keyword evidence="1 5" id="KW-0489">Methyltransferase</keyword>
<evidence type="ECO:0000256" key="4">
    <source>
        <dbReference type="ARBA" id="ARBA00022884"/>
    </source>
</evidence>
<accession>A0A4Y7K8F4</accession>
<dbReference type="InterPro" id="IPR049560">
    <property type="entry name" value="MeTrfase_RsmB-F_NOP2_cat"/>
</dbReference>
<keyword evidence="2 5" id="KW-0808">Transferase</keyword>
<comment type="similarity">
    <text evidence="5">Belongs to the class I-like SAM-binding methyltransferase superfamily. RsmB/NOP family.</text>
</comment>
<gene>
    <name evidence="7" type="ORF">C5167_031531</name>
</gene>
<feature type="binding site" evidence="5">
    <location>
        <begin position="34"/>
        <end position="40"/>
    </location>
    <ligand>
        <name>S-adenosyl-L-methionine</name>
        <dbReference type="ChEBI" id="CHEBI:59789"/>
    </ligand>
</feature>
<dbReference type="Gene3D" id="3.40.50.150">
    <property type="entry name" value="Vaccinia Virus protein VP39"/>
    <property type="match status" value="1"/>
</dbReference>
<evidence type="ECO:0000256" key="5">
    <source>
        <dbReference type="PROSITE-ProRule" id="PRU01023"/>
    </source>
</evidence>
<dbReference type="Gramene" id="RZC68275">
    <property type="protein sequence ID" value="RZC68275"/>
    <property type="gene ID" value="C5167_031531"/>
</dbReference>
<dbReference type="PROSITE" id="PS51686">
    <property type="entry name" value="SAM_MT_RSMB_NOP"/>
    <property type="match status" value="1"/>
</dbReference>
<dbReference type="PANTHER" id="PTHR22807">
    <property type="entry name" value="NOP2 YEAST -RELATED NOL1/NOP2/FMU SUN DOMAIN-CONTAINING"/>
    <property type="match status" value="1"/>
</dbReference>
<dbReference type="AlphaFoldDB" id="A0A4Y7K8F4"/>
<feature type="binding site" evidence="5">
    <location>
        <position position="58"/>
    </location>
    <ligand>
        <name>S-adenosyl-L-methionine</name>
        <dbReference type="ChEBI" id="CHEBI:59789"/>
    </ligand>
</feature>